<keyword evidence="5" id="KW-0378">Hydrolase</keyword>
<dbReference type="NCBIfam" id="TIGR00857">
    <property type="entry name" value="pyrC_multi"/>
    <property type="match status" value="1"/>
</dbReference>
<dbReference type="GO" id="GO:0004151">
    <property type="term" value="F:dihydroorotase activity"/>
    <property type="evidence" value="ECO:0007669"/>
    <property type="project" value="InterPro"/>
</dbReference>
<sequence>MTTAIKGGKIYKSGEFLPNELFVVDAREKAGLESETGSDFDFERVINADNSFILPSFCDVHVHFREPGQSYKETISAGSKAAAHGGYTTVCTMPNLKPAPSTLDALNVQLDLIKKDADIEVIPYGTITMSQNGRGELSDMKALAPHVCAFSDDGRGVQADGLMRDAMYQAKELGKLIVAHCEDESLLREGKVRESEWKQIERDLKLADETGAGYHVCHISCKESVEVIRDAKKSGVDVTCETAPHYLVFDTDYLNAFINRWPELGGRFKMNPPIKDIADKNALIEGILDGTVDMIATDHAPHSAEEKSRGFLKSPNGITGLECAFSALYTYLVKTGIISLEHLVKLMSVTPRERFGLEQNGFTVVNLDKDYKLDASKFLSLGKCTPFDGNMLNGLVELTVMNGKIVYENLEK</sequence>
<dbReference type="OrthoDB" id="9765462at2"/>
<dbReference type="GeneID" id="78391383"/>
<dbReference type="GO" id="GO:0005737">
    <property type="term" value="C:cytoplasm"/>
    <property type="evidence" value="ECO:0007669"/>
    <property type="project" value="TreeGrafter"/>
</dbReference>
<keyword evidence="6" id="KW-0665">Pyrimidine biosynthesis</keyword>
<feature type="domain" description="Dihydroorotase catalytic" evidence="7">
    <location>
        <begin position="52"/>
        <end position="224"/>
    </location>
</feature>
<evidence type="ECO:0000313" key="9">
    <source>
        <dbReference type="Proteomes" id="UP000237883"/>
    </source>
</evidence>
<evidence type="ECO:0000256" key="6">
    <source>
        <dbReference type="ARBA" id="ARBA00022975"/>
    </source>
</evidence>
<dbReference type="Proteomes" id="UP000237883">
    <property type="component" value="Chromosome"/>
</dbReference>
<accession>A0A2S0L3Z6</accession>
<dbReference type="InterPro" id="IPR050138">
    <property type="entry name" value="DHOase/Allantoinase_Hydrolase"/>
</dbReference>
<dbReference type="GO" id="GO:0006145">
    <property type="term" value="P:purine nucleobase catabolic process"/>
    <property type="evidence" value="ECO:0007669"/>
    <property type="project" value="TreeGrafter"/>
</dbReference>
<dbReference type="SUPFAM" id="SSF51338">
    <property type="entry name" value="Composite domain of metallo-dependent hydrolases"/>
    <property type="match status" value="1"/>
</dbReference>
<dbReference type="EMBL" id="CP027228">
    <property type="protein sequence ID" value="AVM48012.1"/>
    <property type="molecule type" value="Genomic_DNA"/>
</dbReference>
<dbReference type="InterPro" id="IPR024403">
    <property type="entry name" value="DHOase_cat"/>
</dbReference>
<comment type="similarity">
    <text evidence="3">Belongs to the metallo-dependent hydrolases superfamily. DHOase family. Class I DHOase subfamily.</text>
</comment>
<dbReference type="Gene3D" id="3.20.20.140">
    <property type="entry name" value="Metal-dependent hydrolases"/>
    <property type="match status" value="1"/>
</dbReference>
<dbReference type="AlphaFoldDB" id="A0A2S0L3Z6"/>
<reference evidence="9" key="1">
    <citation type="submission" date="2018-02" db="EMBL/GenBank/DDBJ databases">
        <authorList>
            <person name="Holder M.E."/>
            <person name="Ajami N.J."/>
            <person name="Petrosino J.F."/>
        </authorList>
    </citation>
    <scope>NUCLEOTIDE SEQUENCE [LARGE SCALE GENOMIC DNA]</scope>
    <source>
        <strain evidence="9">CCUG 47132</strain>
    </source>
</reference>
<dbReference type="SUPFAM" id="SSF51556">
    <property type="entry name" value="Metallo-dependent hydrolases"/>
    <property type="match status" value="1"/>
</dbReference>
<name>A0A2S0L3Z6_9FIRM</name>
<dbReference type="RefSeq" id="WP_106057089.1">
    <property type="nucleotide sequence ID" value="NZ_CP027228.1"/>
</dbReference>
<evidence type="ECO:0000256" key="2">
    <source>
        <dbReference type="ARBA" id="ARBA00002368"/>
    </source>
</evidence>
<gene>
    <name evidence="8" type="ORF">C5Q96_03810</name>
</gene>
<dbReference type="CDD" id="cd01317">
    <property type="entry name" value="DHOase_IIa"/>
    <property type="match status" value="1"/>
</dbReference>
<proteinExistence type="inferred from homology"/>
<evidence type="ECO:0000256" key="4">
    <source>
        <dbReference type="ARBA" id="ARBA00022723"/>
    </source>
</evidence>
<dbReference type="PROSITE" id="PS00482">
    <property type="entry name" value="DIHYDROOROTASE_1"/>
    <property type="match status" value="1"/>
</dbReference>
<dbReference type="KEGG" id="mdv:C5Q96_03810"/>
<dbReference type="GO" id="GO:0046872">
    <property type="term" value="F:metal ion binding"/>
    <property type="evidence" value="ECO:0007669"/>
    <property type="project" value="UniProtKB-KW"/>
</dbReference>
<evidence type="ECO:0000313" key="8">
    <source>
        <dbReference type="EMBL" id="AVM48012.1"/>
    </source>
</evidence>
<dbReference type="InterPro" id="IPR004722">
    <property type="entry name" value="DHOase"/>
</dbReference>
<organism evidence="8 9">
    <name type="scientific">Mogibacterium diversum</name>
    <dbReference type="NCBI Taxonomy" id="114527"/>
    <lineage>
        <taxon>Bacteria</taxon>
        <taxon>Bacillati</taxon>
        <taxon>Bacillota</taxon>
        <taxon>Clostridia</taxon>
        <taxon>Peptostreptococcales</taxon>
        <taxon>Anaerovoracaceae</taxon>
        <taxon>Mogibacterium</taxon>
    </lineage>
</organism>
<keyword evidence="9" id="KW-1185">Reference proteome</keyword>
<dbReference type="InterPro" id="IPR011059">
    <property type="entry name" value="Metal-dep_hydrolase_composite"/>
</dbReference>
<keyword evidence="4" id="KW-0479">Metal-binding</keyword>
<evidence type="ECO:0000259" key="7">
    <source>
        <dbReference type="Pfam" id="PF12890"/>
    </source>
</evidence>
<protein>
    <submittedName>
        <fullName evidence="8">Dihydroorotase</fullName>
    </submittedName>
</protein>
<dbReference type="PANTHER" id="PTHR43668">
    <property type="entry name" value="ALLANTOINASE"/>
    <property type="match status" value="1"/>
</dbReference>
<dbReference type="InterPro" id="IPR032466">
    <property type="entry name" value="Metal_Hydrolase"/>
</dbReference>
<evidence type="ECO:0000256" key="1">
    <source>
        <dbReference type="ARBA" id="ARBA00001947"/>
    </source>
</evidence>
<dbReference type="PROSITE" id="PS00483">
    <property type="entry name" value="DIHYDROOROTASE_2"/>
    <property type="match status" value="1"/>
</dbReference>
<dbReference type="InterPro" id="IPR002195">
    <property type="entry name" value="Dihydroorotase_CS"/>
</dbReference>
<evidence type="ECO:0000256" key="5">
    <source>
        <dbReference type="ARBA" id="ARBA00022801"/>
    </source>
</evidence>
<dbReference type="Pfam" id="PF12890">
    <property type="entry name" value="DHOase"/>
    <property type="match status" value="1"/>
</dbReference>
<dbReference type="GO" id="GO:0006221">
    <property type="term" value="P:pyrimidine nucleotide biosynthetic process"/>
    <property type="evidence" value="ECO:0007669"/>
    <property type="project" value="UniProtKB-KW"/>
</dbReference>
<comment type="function">
    <text evidence="2">Catalyzes the reversible cyclization of carbamoyl aspartate to dihydroorotate.</text>
</comment>
<comment type="cofactor">
    <cofactor evidence="1">
        <name>Zn(2+)</name>
        <dbReference type="ChEBI" id="CHEBI:29105"/>
    </cofactor>
</comment>
<dbReference type="GO" id="GO:0004038">
    <property type="term" value="F:allantoinase activity"/>
    <property type="evidence" value="ECO:0007669"/>
    <property type="project" value="TreeGrafter"/>
</dbReference>
<evidence type="ECO:0000256" key="3">
    <source>
        <dbReference type="ARBA" id="ARBA00010286"/>
    </source>
</evidence>
<dbReference type="PANTHER" id="PTHR43668:SF2">
    <property type="entry name" value="ALLANTOINASE"/>
    <property type="match status" value="1"/>
</dbReference>